<sequence>MKTANLIPSLSWAYTAGAKYESKGFLASLTFGGYDLSRIIPNNVPFFLAPDISRDLVVGLQSITSTHANASAASLLSSPILTFIDSTLPYIIVPEETCLAFENVFGLMRSTSLDLYVVNDTLHHNLITHNPSFTFRIADSIGGGPTVDIVMPYASFDLSIDHPLLPDNTNYFPLKRAQDSSQYTLGRTFLQEAYLITNYEYSNFSVSQTRFEEGLRENIIAIPPSTSATPTNVQGHISHNTVIGASLSATVVFLVSVFGIALTILRWRHKKSKIGNRDATELSEESPNPEALIVLPIQEIDANSICGPREVPDTGIVELRGGRSMLELEESPRPIRYELMANQDSAGHMMTQDHNARNKFAIFTATGLLRGNWPTVGTNDETIISASPLRGLQDLNRSLPPTPISESPQVWPFETVISTSHPRGIQDLDPSLPPTPVPESLQVRPVRPAFSRQADKKKSLRKASSAASIGTSIIGGLENTSPRTIHVQIARALSRSDYVLPSEAGFHGNRD</sequence>
<organism evidence="2 3">
    <name type="scientific">Alectoria fallacina</name>
    <dbReference type="NCBI Taxonomy" id="1903189"/>
    <lineage>
        <taxon>Eukaryota</taxon>
        <taxon>Fungi</taxon>
        <taxon>Dikarya</taxon>
        <taxon>Ascomycota</taxon>
        <taxon>Pezizomycotina</taxon>
        <taxon>Lecanoromycetes</taxon>
        <taxon>OSLEUM clade</taxon>
        <taxon>Lecanoromycetidae</taxon>
        <taxon>Lecanorales</taxon>
        <taxon>Lecanorineae</taxon>
        <taxon>Parmeliaceae</taxon>
        <taxon>Alectoria</taxon>
    </lineage>
</organism>
<accession>A0A8H3IP92</accession>
<feature type="transmembrane region" description="Helical" evidence="1">
    <location>
        <begin position="242"/>
        <end position="265"/>
    </location>
</feature>
<keyword evidence="1" id="KW-0812">Transmembrane</keyword>
<dbReference type="AlphaFoldDB" id="A0A8H3IP92"/>
<dbReference type="InterPro" id="IPR021109">
    <property type="entry name" value="Peptidase_aspartic_dom_sf"/>
</dbReference>
<reference evidence="2" key="1">
    <citation type="submission" date="2021-03" db="EMBL/GenBank/DDBJ databases">
        <authorList>
            <person name="Tagirdzhanova G."/>
        </authorList>
    </citation>
    <scope>NUCLEOTIDE SEQUENCE</scope>
</reference>
<dbReference type="Gene3D" id="2.40.70.10">
    <property type="entry name" value="Acid Proteases"/>
    <property type="match status" value="1"/>
</dbReference>
<dbReference type="SUPFAM" id="SSF50630">
    <property type="entry name" value="Acid proteases"/>
    <property type="match status" value="1"/>
</dbReference>
<dbReference type="Proteomes" id="UP000664203">
    <property type="component" value="Unassembled WGS sequence"/>
</dbReference>
<protein>
    <recommendedName>
        <fullName evidence="4">Peptidase A1 domain-containing protein</fullName>
    </recommendedName>
</protein>
<proteinExistence type="predicted"/>
<dbReference type="OrthoDB" id="4074350at2759"/>
<comment type="caution">
    <text evidence="2">The sequence shown here is derived from an EMBL/GenBank/DDBJ whole genome shotgun (WGS) entry which is preliminary data.</text>
</comment>
<evidence type="ECO:0000313" key="3">
    <source>
        <dbReference type="Proteomes" id="UP000664203"/>
    </source>
</evidence>
<name>A0A8H3IP92_9LECA</name>
<dbReference type="EMBL" id="CAJPDR010000141">
    <property type="protein sequence ID" value="CAF9920934.1"/>
    <property type="molecule type" value="Genomic_DNA"/>
</dbReference>
<keyword evidence="1" id="KW-0472">Membrane</keyword>
<evidence type="ECO:0000313" key="2">
    <source>
        <dbReference type="EMBL" id="CAF9920934.1"/>
    </source>
</evidence>
<evidence type="ECO:0008006" key="4">
    <source>
        <dbReference type="Google" id="ProtNLM"/>
    </source>
</evidence>
<keyword evidence="3" id="KW-1185">Reference proteome</keyword>
<keyword evidence="1" id="KW-1133">Transmembrane helix</keyword>
<gene>
    <name evidence="2" type="ORF">ALECFALPRED_001671</name>
</gene>
<evidence type="ECO:0000256" key="1">
    <source>
        <dbReference type="SAM" id="Phobius"/>
    </source>
</evidence>